<dbReference type="GO" id="GO:0016787">
    <property type="term" value="F:hydrolase activity"/>
    <property type="evidence" value="ECO:0007669"/>
    <property type="project" value="UniProtKB-KW"/>
</dbReference>
<dbReference type="RefSeq" id="WP_073243628.1">
    <property type="nucleotide sequence ID" value="NZ_FQZX01000001.1"/>
</dbReference>
<dbReference type="PANTHER" id="PTHR21174">
    <property type="match status" value="1"/>
</dbReference>
<dbReference type="STRING" id="228958.SAMN04488007_2066"/>
<gene>
    <name evidence="1" type="ORF">SAMN04488007_2066</name>
</gene>
<organism evidence="1 2">
    <name type="scientific">Maribacter aquivivus</name>
    <dbReference type="NCBI Taxonomy" id="228958"/>
    <lineage>
        <taxon>Bacteria</taxon>
        <taxon>Pseudomonadati</taxon>
        <taxon>Bacteroidota</taxon>
        <taxon>Flavobacteriia</taxon>
        <taxon>Flavobacteriales</taxon>
        <taxon>Flavobacteriaceae</taxon>
        <taxon>Maribacter</taxon>
    </lineage>
</organism>
<sequence length="204" mass="24295">MLKETFTALLLKYTGDERLINVLWTEIEKNYSGKKRHYHTLQHLDNLLSQLTIVKGEIKNWETILFTLYYHDIIYNSTKSDNEEKSAELAEKRMKEISVSSDIINQCKKQISTTKSHHKSIDSDTNYFTDADLSVLGQSWETYDLYYKNVRKEYAIYPAFIYNPGRKKVLNHFLSMDRIFKTDFFYNKFETQAKQNLQRELQSQ</sequence>
<accession>A0A1M6NIF7</accession>
<dbReference type="PIRSF" id="PIRSF035170">
    <property type="entry name" value="HD_phosphohydro"/>
    <property type="match status" value="1"/>
</dbReference>
<keyword evidence="2" id="KW-1185">Reference proteome</keyword>
<reference evidence="2" key="1">
    <citation type="submission" date="2016-11" db="EMBL/GenBank/DDBJ databases">
        <authorList>
            <person name="Varghese N."/>
            <person name="Submissions S."/>
        </authorList>
    </citation>
    <scope>NUCLEOTIDE SEQUENCE [LARGE SCALE GENOMIC DNA]</scope>
    <source>
        <strain evidence="2">DSM 16478</strain>
    </source>
</reference>
<dbReference type="AlphaFoldDB" id="A0A1M6NIF7"/>
<dbReference type="EMBL" id="FQZX01000001">
    <property type="protein sequence ID" value="SHJ95489.1"/>
    <property type="molecule type" value="Genomic_DNA"/>
</dbReference>
<dbReference type="SUPFAM" id="SSF109604">
    <property type="entry name" value="HD-domain/PDEase-like"/>
    <property type="match status" value="1"/>
</dbReference>
<name>A0A1M6NIF7_9FLAO</name>
<evidence type="ECO:0000313" key="2">
    <source>
        <dbReference type="Proteomes" id="UP000184314"/>
    </source>
</evidence>
<dbReference type="Gene3D" id="1.10.3210.10">
    <property type="entry name" value="Hypothetical protein af1432"/>
    <property type="match status" value="1"/>
</dbReference>
<dbReference type="PANTHER" id="PTHR21174:SF0">
    <property type="entry name" value="HD PHOSPHOHYDROLASE FAMILY PROTEIN-RELATED"/>
    <property type="match status" value="1"/>
</dbReference>
<dbReference type="Proteomes" id="UP000184314">
    <property type="component" value="Unassembled WGS sequence"/>
</dbReference>
<keyword evidence="1" id="KW-0378">Hydrolase</keyword>
<dbReference type="InterPro" id="IPR009218">
    <property type="entry name" value="HD_phosphohydro"/>
</dbReference>
<dbReference type="OrthoDB" id="9808993at2"/>
<proteinExistence type="predicted"/>
<protein>
    <submittedName>
        <fullName evidence="1">Predicted metal-dependent phosphohydrolase, HD superfamily</fullName>
    </submittedName>
</protein>
<evidence type="ECO:0000313" key="1">
    <source>
        <dbReference type="EMBL" id="SHJ95489.1"/>
    </source>
</evidence>